<dbReference type="Gene3D" id="3.40.50.10610">
    <property type="entry name" value="ABC-type transport auxiliary lipoprotein component"/>
    <property type="match status" value="1"/>
</dbReference>
<reference evidence="2" key="1">
    <citation type="journal article" date="2015" name="Proc. Natl. Acad. Sci. U.S.A.">
        <title>Networks of energetic and metabolic interactions define dynamics in microbial communities.</title>
        <authorList>
            <person name="Embree M."/>
            <person name="Liu J.K."/>
            <person name="Al-Bassam M.M."/>
            <person name="Zengler K."/>
        </authorList>
    </citation>
    <scope>NUCLEOTIDE SEQUENCE</scope>
</reference>
<sequence>MLIVFSFLIAGCSGYGKPQYNVENYLLSYAAPSWNNLDMVAASVKFNRFSIAAAYNSTNMIFRSDAYSIDSFNYSRWAVNPADMVADSLLRDMRGSGLFGAVFSRSEGDEGRFVMSGGIEEFYLRIDKNNKTAVVSVSISLKDNQEKETGKTMLFQKKYVREEKLQESSPRGYCQAASNAMMVISRQIINDIYTVIKTTVPLTASH</sequence>
<gene>
    <name evidence="2" type="ORF">ASZ90_006742</name>
</gene>
<evidence type="ECO:0000259" key="1">
    <source>
        <dbReference type="Pfam" id="PF03886"/>
    </source>
</evidence>
<organism evidence="2">
    <name type="scientific">hydrocarbon metagenome</name>
    <dbReference type="NCBI Taxonomy" id="938273"/>
    <lineage>
        <taxon>unclassified sequences</taxon>
        <taxon>metagenomes</taxon>
        <taxon>ecological metagenomes</taxon>
    </lineage>
</organism>
<dbReference type="AlphaFoldDB" id="A0A0W8FRE5"/>
<evidence type="ECO:0000313" key="2">
    <source>
        <dbReference type="EMBL" id="KUG23436.1"/>
    </source>
</evidence>
<name>A0A0W8FRE5_9ZZZZ</name>
<dbReference type="EMBL" id="LNQE01000906">
    <property type="protein sequence ID" value="KUG23436.1"/>
    <property type="molecule type" value="Genomic_DNA"/>
</dbReference>
<comment type="caution">
    <text evidence="2">The sequence shown here is derived from an EMBL/GenBank/DDBJ whole genome shotgun (WGS) entry which is preliminary data.</text>
</comment>
<feature type="domain" description="ABC-type transport auxiliary lipoprotein component" evidence="1">
    <location>
        <begin position="25"/>
        <end position="188"/>
    </location>
</feature>
<accession>A0A0W8FRE5</accession>
<protein>
    <recommendedName>
        <fullName evidence="1">ABC-type transport auxiliary lipoprotein component domain-containing protein</fullName>
    </recommendedName>
</protein>
<dbReference type="SUPFAM" id="SSF159594">
    <property type="entry name" value="XCC0632-like"/>
    <property type="match status" value="1"/>
</dbReference>
<dbReference type="InterPro" id="IPR005586">
    <property type="entry name" value="ABC_trans_aux"/>
</dbReference>
<dbReference type="Pfam" id="PF03886">
    <property type="entry name" value="ABC_trans_aux"/>
    <property type="match status" value="1"/>
</dbReference>
<proteinExistence type="predicted"/>